<evidence type="ECO:0000313" key="2">
    <source>
        <dbReference type="EMBL" id="MBB4110403.1"/>
    </source>
</evidence>
<proteinExistence type="predicted"/>
<reference evidence="1" key="1">
    <citation type="journal article" date="2014" name="Int. J. Syst. Evol. Microbiol.">
        <title>Complete genome of a new Firmicutes species belonging to the dominant human colonic microbiota ('Ruminococcus bicirculans') reveals two chromosomes and a selective capacity to utilize plant glucans.</title>
        <authorList>
            <consortium name="NISC Comparative Sequencing Program"/>
            <person name="Wegmann U."/>
            <person name="Louis P."/>
            <person name="Goesmann A."/>
            <person name="Henrissat B."/>
            <person name="Duncan S.H."/>
            <person name="Flint H.J."/>
        </authorList>
    </citation>
    <scope>NUCLEOTIDE SEQUENCE</scope>
    <source>
        <strain evidence="1">CGMCC 1.15287</strain>
    </source>
</reference>
<reference evidence="4" key="2">
    <citation type="journal article" date="2019" name="Int. J. Syst. Evol. Microbiol.">
        <title>The Global Catalogue of Microorganisms (GCM) 10K type strain sequencing project: providing services to taxonomists for standard genome sequencing and annotation.</title>
        <authorList>
            <consortium name="The Broad Institute Genomics Platform"/>
            <consortium name="The Broad Institute Genome Sequencing Center for Infectious Disease"/>
            <person name="Wu L."/>
            <person name="Ma J."/>
        </authorList>
    </citation>
    <scope>NUCLEOTIDE SEQUENCE [LARGE SCALE GENOMIC DNA]</scope>
    <source>
        <strain evidence="4">CGMCC 1.15287</strain>
    </source>
</reference>
<evidence type="ECO:0000313" key="3">
    <source>
        <dbReference type="Proteomes" id="UP000532273"/>
    </source>
</evidence>
<accession>A0A7W6KEK8</accession>
<reference evidence="1" key="4">
    <citation type="submission" date="2024-05" db="EMBL/GenBank/DDBJ databases">
        <authorList>
            <person name="Sun Q."/>
            <person name="Zhou Y."/>
        </authorList>
    </citation>
    <scope>NUCLEOTIDE SEQUENCE</scope>
    <source>
        <strain evidence="1">CGMCC 1.15287</strain>
    </source>
</reference>
<dbReference type="EMBL" id="BMHZ01000004">
    <property type="protein sequence ID" value="GGH17706.1"/>
    <property type="molecule type" value="Genomic_DNA"/>
</dbReference>
<keyword evidence="4" id="KW-1185">Reference proteome</keyword>
<evidence type="ECO:0000313" key="1">
    <source>
        <dbReference type="EMBL" id="GGH17706.1"/>
    </source>
</evidence>
<reference evidence="2 3" key="3">
    <citation type="submission" date="2020-08" db="EMBL/GenBank/DDBJ databases">
        <title>Genomic Encyclopedia of Type Strains, Phase IV (KMG-IV): sequencing the most valuable type-strain genomes for metagenomic binning, comparative biology and taxonomic classification.</title>
        <authorList>
            <person name="Goeker M."/>
        </authorList>
    </citation>
    <scope>NUCLEOTIDE SEQUENCE [LARGE SCALE GENOMIC DNA]</scope>
    <source>
        <strain evidence="2 3">DSM 100774</strain>
    </source>
</reference>
<dbReference type="Proteomes" id="UP000532273">
    <property type="component" value="Unassembled WGS sequence"/>
</dbReference>
<gene>
    <name evidence="1" type="ORF">GCM10007422_41410</name>
    <name evidence="2" type="ORF">GGQ60_004431</name>
</gene>
<dbReference type="Proteomes" id="UP000642938">
    <property type="component" value="Unassembled WGS sequence"/>
</dbReference>
<name>A0A7W6KEK8_9SPHI</name>
<dbReference type="AlphaFoldDB" id="A0A7W6KEK8"/>
<comment type="caution">
    <text evidence="2">The sequence shown here is derived from an EMBL/GenBank/DDBJ whole genome shotgun (WGS) entry which is preliminary data.</text>
</comment>
<dbReference type="EMBL" id="JACIEF010000004">
    <property type="protein sequence ID" value="MBB4110403.1"/>
    <property type="molecule type" value="Genomic_DNA"/>
</dbReference>
<organism evidence="2 3">
    <name type="scientific">Pedobacter zeae</name>
    <dbReference type="NCBI Taxonomy" id="1737356"/>
    <lineage>
        <taxon>Bacteria</taxon>
        <taxon>Pseudomonadati</taxon>
        <taxon>Bacteroidota</taxon>
        <taxon>Sphingobacteriia</taxon>
        <taxon>Sphingobacteriales</taxon>
        <taxon>Sphingobacteriaceae</taxon>
        <taxon>Pedobacter</taxon>
    </lineage>
</organism>
<evidence type="ECO:0000313" key="4">
    <source>
        <dbReference type="Proteomes" id="UP000642938"/>
    </source>
</evidence>
<sequence length="73" mass="7870">MTGILPKGGIPVSFLAEGKVLGAAPMAIKSLRPAAKHKKGTPVKKMSLSKIYDRVIIFYSALLLKSTGFFSKY</sequence>
<protein>
    <submittedName>
        <fullName evidence="2">Uncharacterized protein</fullName>
    </submittedName>
</protein>